<feature type="transmembrane region" description="Helical" evidence="1">
    <location>
        <begin position="93"/>
        <end position="112"/>
    </location>
</feature>
<keyword evidence="3" id="KW-1185">Reference proteome</keyword>
<dbReference type="AlphaFoldDB" id="A0A6N9YIS6"/>
<feature type="transmembrane region" description="Helical" evidence="1">
    <location>
        <begin position="33"/>
        <end position="59"/>
    </location>
</feature>
<keyword evidence="1" id="KW-0812">Transmembrane</keyword>
<accession>A0A6N9YIS6</accession>
<keyword evidence="1" id="KW-0472">Membrane</keyword>
<keyword evidence="1" id="KW-1133">Transmembrane helix</keyword>
<evidence type="ECO:0008006" key="4">
    <source>
        <dbReference type="Google" id="ProtNLM"/>
    </source>
</evidence>
<evidence type="ECO:0000313" key="2">
    <source>
        <dbReference type="EMBL" id="NED94864.1"/>
    </source>
</evidence>
<dbReference type="RefSeq" id="WP_163816967.1">
    <property type="nucleotide sequence ID" value="NZ_JAAGOB010000002.1"/>
</dbReference>
<dbReference type="EMBL" id="JAAGOB010000002">
    <property type="protein sequence ID" value="NED94864.1"/>
    <property type="molecule type" value="Genomic_DNA"/>
</dbReference>
<evidence type="ECO:0000256" key="1">
    <source>
        <dbReference type="SAM" id="Phobius"/>
    </source>
</evidence>
<evidence type="ECO:0000313" key="3">
    <source>
        <dbReference type="Proteomes" id="UP000469185"/>
    </source>
</evidence>
<sequence>MVDPLAYVIIAASLGYAGWGLVAVVRNQNPREWFVIGAAVIELLLLVQGVVAVVMMAVGDGPGETALFVSYLIFALLLLPMTLFWALAEKSRWGTSVLVFGTLVLAALVVRLQEIWEGVPGV</sequence>
<feature type="transmembrane region" description="Helical" evidence="1">
    <location>
        <begin position="65"/>
        <end position="86"/>
    </location>
</feature>
<name>A0A6N9YIS6_9ACTN</name>
<reference evidence="2 3" key="1">
    <citation type="submission" date="2020-02" db="EMBL/GenBank/DDBJ databases">
        <authorList>
            <person name="Li X.-J."/>
            <person name="Feng X.-M."/>
        </authorList>
    </citation>
    <scope>NUCLEOTIDE SEQUENCE [LARGE SCALE GENOMIC DNA]</scope>
    <source>
        <strain evidence="2 3">CGMCC 4.7225</strain>
    </source>
</reference>
<comment type="caution">
    <text evidence="2">The sequence shown here is derived from an EMBL/GenBank/DDBJ whole genome shotgun (WGS) entry which is preliminary data.</text>
</comment>
<organism evidence="2 3">
    <name type="scientific">Phytoactinopolyspora alkaliphila</name>
    <dbReference type="NCBI Taxonomy" id="1783498"/>
    <lineage>
        <taxon>Bacteria</taxon>
        <taxon>Bacillati</taxon>
        <taxon>Actinomycetota</taxon>
        <taxon>Actinomycetes</taxon>
        <taxon>Jiangellales</taxon>
        <taxon>Jiangellaceae</taxon>
        <taxon>Phytoactinopolyspora</taxon>
    </lineage>
</organism>
<feature type="transmembrane region" description="Helical" evidence="1">
    <location>
        <begin position="6"/>
        <end position="26"/>
    </location>
</feature>
<proteinExistence type="predicted"/>
<dbReference type="Proteomes" id="UP000469185">
    <property type="component" value="Unassembled WGS sequence"/>
</dbReference>
<gene>
    <name evidence="2" type="ORF">G1H11_06015</name>
</gene>
<protein>
    <recommendedName>
        <fullName evidence="4">Integral membrane protein</fullName>
    </recommendedName>
</protein>